<accession>A0A9R1CCJ8</accession>
<evidence type="ECO:0000256" key="5">
    <source>
        <dbReference type="SAM" id="SignalP"/>
    </source>
</evidence>
<gene>
    <name evidence="7" type="ORF">PRLR5076_29360</name>
</gene>
<feature type="short sequence motif" description="GXGXXG" evidence="4">
    <location>
        <begin position="36"/>
        <end position="41"/>
    </location>
</feature>
<dbReference type="PANTHER" id="PTHR14226:SF29">
    <property type="entry name" value="NEUROPATHY TARGET ESTERASE SWS"/>
    <property type="match status" value="1"/>
</dbReference>
<dbReference type="Pfam" id="PF01734">
    <property type="entry name" value="Patatin"/>
    <property type="match status" value="1"/>
</dbReference>
<evidence type="ECO:0000256" key="1">
    <source>
        <dbReference type="ARBA" id="ARBA00022801"/>
    </source>
</evidence>
<proteinExistence type="predicted"/>
<dbReference type="Gene3D" id="3.40.1090.10">
    <property type="entry name" value="Cytosolic phospholipase A2 catalytic domain"/>
    <property type="match status" value="2"/>
</dbReference>
<feature type="active site" description="Proton acceptor" evidence="4">
    <location>
        <position position="218"/>
    </location>
</feature>
<dbReference type="AlphaFoldDB" id="A0A9R1CCJ8"/>
<keyword evidence="8" id="KW-1185">Reference proteome</keyword>
<dbReference type="Proteomes" id="UP000825483">
    <property type="component" value="Unassembled WGS sequence"/>
</dbReference>
<keyword evidence="3 4" id="KW-0443">Lipid metabolism</keyword>
<dbReference type="InterPro" id="IPR050301">
    <property type="entry name" value="NTE"/>
</dbReference>
<feature type="short sequence motif" description="DGA/G" evidence="4">
    <location>
        <begin position="218"/>
        <end position="220"/>
    </location>
</feature>
<keyword evidence="2 4" id="KW-0442">Lipid degradation</keyword>
<reference evidence="7" key="1">
    <citation type="journal article" date="2022" name="Int. J. Syst. Evol. Microbiol.">
        <title>Prevotella lacticifex sp. nov., isolated from the rumen of cows.</title>
        <authorList>
            <person name="Shinkai T."/>
            <person name="Ikeyama N."/>
            <person name="Kumagai M."/>
            <person name="Ohmori H."/>
            <person name="Sakamoto M."/>
            <person name="Ohkuma M."/>
            <person name="Mitsumori M."/>
        </authorList>
    </citation>
    <scope>NUCLEOTIDE SEQUENCE</scope>
    <source>
        <strain evidence="7">R5076</strain>
    </source>
</reference>
<feature type="short sequence motif" description="GXSXG" evidence="4">
    <location>
        <begin position="63"/>
        <end position="67"/>
    </location>
</feature>
<evidence type="ECO:0000313" key="7">
    <source>
        <dbReference type="EMBL" id="GJG60085.1"/>
    </source>
</evidence>
<dbReference type="GeneID" id="72465871"/>
<evidence type="ECO:0000256" key="4">
    <source>
        <dbReference type="PROSITE-ProRule" id="PRU01161"/>
    </source>
</evidence>
<comment type="caution">
    <text evidence="7">The sequence shown here is derived from an EMBL/GenBank/DDBJ whole genome shotgun (WGS) entry which is preliminary data.</text>
</comment>
<keyword evidence="5" id="KW-0732">Signal</keyword>
<dbReference type="SUPFAM" id="SSF52151">
    <property type="entry name" value="FabD/lysophospholipase-like"/>
    <property type="match status" value="1"/>
</dbReference>
<feature type="domain" description="PNPLA" evidence="6">
    <location>
        <begin position="32"/>
        <end position="231"/>
    </location>
</feature>
<evidence type="ECO:0000259" key="6">
    <source>
        <dbReference type="PROSITE" id="PS51635"/>
    </source>
</evidence>
<protein>
    <recommendedName>
        <fullName evidence="6">PNPLA domain-containing protein</fullName>
    </recommendedName>
</protein>
<dbReference type="PANTHER" id="PTHR14226">
    <property type="entry name" value="NEUROPATHY TARGET ESTERASE/SWISS CHEESE D.MELANOGASTER"/>
    <property type="match status" value="1"/>
</dbReference>
<sequence length="340" mass="37279">MNISKLKSFLVVFLLGVFSLSAFAHERPKVALVLGGGGAKGAAECGALKVIEKSGVPIDYIVGTSIGSIVGGLYSMGYRADDIEQMFNSQEWVSLLTDRDEARSRKFFSRDSLGVSYILGFPVHRRHTVVADTLPGIFKGAKVMALLDSMVRMSPVARREAGVMRIPFRCVAVDVAHGDFREVVLNPDSVCLDSCMRASMAIPGVFKPMRIGENVLIDGGAMNNLPVDVARKMGADIVIAIDLQQNKHDDYKSPLSFIKGSSGVVSWLKNRPDIAKYNEMRRSADVYVNPDLGKYDVMSFSNKAIQTMIDLGDKAMEKHYHDLVKIAKKLKTKIGKGLMK</sequence>
<evidence type="ECO:0000256" key="2">
    <source>
        <dbReference type="ARBA" id="ARBA00022963"/>
    </source>
</evidence>
<feature type="signal peptide" evidence="5">
    <location>
        <begin position="1"/>
        <end position="24"/>
    </location>
</feature>
<dbReference type="PROSITE" id="PS51635">
    <property type="entry name" value="PNPLA"/>
    <property type="match status" value="1"/>
</dbReference>
<name>A0A9R1CCJ8_9BACT</name>
<evidence type="ECO:0000313" key="8">
    <source>
        <dbReference type="Proteomes" id="UP000825483"/>
    </source>
</evidence>
<dbReference type="InterPro" id="IPR002641">
    <property type="entry name" value="PNPLA_dom"/>
</dbReference>
<feature type="chain" id="PRO_5040240299" description="PNPLA domain-containing protein" evidence="5">
    <location>
        <begin position="25"/>
        <end position="340"/>
    </location>
</feature>
<feature type="active site" description="Nucleophile" evidence="4">
    <location>
        <position position="65"/>
    </location>
</feature>
<dbReference type="InterPro" id="IPR016035">
    <property type="entry name" value="Acyl_Trfase/lysoPLipase"/>
</dbReference>
<dbReference type="EMBL" id="BPUB01000002">
    <property type="protein sequence ID" value="GJG60085.1"/>
    <property type="molecule type" value="Genomic_DNA"/>
</dbReference>
<keyword evidence="1 4" id="KW-0378">Hydrolase</keyword>
<dbReference type="GO" id="GO:0016042">
    <property type="term" value="P:lipid catabolic process"/>
    <property type="evidence" value="ECO:0007669"/>
    <property type="project" value="UniProtKB-UniRule"/>
</dbReference>
<evidence type="ECO:0000256" key="3">
    <source>
        <dbReference type="ARBA" id="ARBA00023098"/>
    </source>
</evidence>
<dbReference type="GO" id="GO:0016787">
    <property type="term" value="F:hydrolase activity"/>
    <property type="evidence" value="ECO:0007669"/>
    <property type="project" value="UniProtKB-UniRule"/>
</dbReference>
<organism evidence="7 8">
    <name type="scientific">Prevotella lacticifex</name>
    <dbReference type="NCBI Taxonomy" id="2854755"/>
    <lineage>
        <taxon>Bacteria</taxon>
        <taxon>Pseudomonadati</taxon>
        <taxon>Bacteroidota</taxon>
        <taxon>Bacteroidia</taxon>
        <taxon>Bacteroidales</taxon>
        <taxon>Prevotellaceae</taxon>
        <taxon>Prevotella</taxon>
    </lineage>
</organism>
<dbReference type="RefSeq" id="WP_223928410.1">
    <property type="nucleotide sequence ID" value="NZ_BPTU01000002.1"/>
</dbReference>